<dbReference type="EMBL" id="ANJA01003608">
    <property type="protein sequence ID" value="ETO62375.1"/>
    <property type="molecule type" value="Genomic_DNA"/>
</dbReference>
<evidence type="ECO:0000313" key="2">
    <source>
        <dbReference type="EMBL" id="ETO62375.1"/>
    </source>
</evidence>
<feature type="region of interest" description="Disordered" evidence="1">
    <location>
        <begin position="190"/>
        <end position="211"/>
    </location>
</feature>
<comment type="caution">
    <text evidence="2">The sequence shown here is derived from an EMBL/GenBank/DDBJ whole genome shotgun (WGS) entry which is preliminary data.</text>
</comment>
<feature type="region of interest" description="Disordered" evidence="1">
    <location>
        <begin position="1"/>
        <end position="86"/>
    </location>
</feature>
<sequence>MKDNNGVSDDEDEDSGSGSDMSEDESKSKSASAAEVDSDKADFEDTSDEPQPSDDDNDNPSSKKLKKSDLSSARPFAQGNTRPRHAEAQTKAFLMKAMADSHIRLVKSLTTAVDIFQAICTKYKCAAFRGDPYFIQHFLMGIKCPIIAVSVQSMPKSWKDGLRVWRGVCKYNPYEELKMSSDTKVREIQGQERYSLAKGTPESQDTKDEYA</sequence>
<dbReference type="AlphaFoldDB" id="A0A080Z6W4"/>
<accession>A0A080Z6W4</accession>
<name>A0A080Z6W4_PHYNI</name>
<evidence type="ECO:0000313" key="3">
    <source>
        <dbReference type="Proteomes" id="UP000028582"/>
    </source>
</evidence>
<organism evidence="2 3">
    <name type="scientific">Phytophthora nicotianae P1976</name>
    <dbReference type="NCBI Taxonomy" id="1317066"/>
    <lineage>
        <taxon>Eukaryota</taxon>
        <taxon>Sar</taxon>
        <taxon>Stramenopiles</taxon>
        <taxon>Oomycota</taxon>
        <taxon>Peronosporomycetes</taxon>
        <taxon>Peronosporales</taxon>
        <taxon>Peronosporaceae</taxon>
        <taxon>Phytophthora</taxon>
    </lineage>
</organism>
<gene>
    <name evidence="2" type="ORF">F444_19709</name>
</gene>
<dbReference type="Proteomes" id="UP000028582">
    <property type="component" value="Unassembled WGS sequence"/>
</dbReference>
<proteinExistence type="predicted"/>
<protein>
    <submittedName>
        <fullName evidence="2">Uncharacterized protein</fullName>
    </submittedName>
</protein>
<evidence type="ECO:0000256" key="1">
    <source>
        <dbReference type="SAM" id="MobiDB-lite"/>
    </source>
</evidence>
<reference evidence="2 3" key="1">
    <citation type="submission" date="2013-11" db="EMBL/GenBank/DDBJ databases">
        <title>The Genome Sequence of Phytophthora parasitica P1976.</title>
        <authorList>
            <consortium name="The Broad Institute Genomics Platform"/>
            <person name="Russ C."/>
            <person name="Tyler B."/>
            <person name="Panabieres F."/>
            <person name="Shan W."/>
            <person name="Tripathy S."/>
            <person name="Grunwald N."/>
            <person name="Machado M."/>
            <person name="Johnson C.S."/>
            <person name="Walker B."/>
            <person name="Young S."/>
            <person name="Zeng Q."/>
            <person name="Gargeya S."/>
            <person name="Fitzgerald M."/>
            <person name="Haas B."/>
            <person name="Abouelleil A."/>
            <person name="Allen A.W."/>
            <person name="Alvarado L."/>
            <person name="Arachchi H.M."/>
            <person name="Berlin A.M."/>
            <person name="Chapman S.B."/>
            <person name="Gainer-Dewar J."/>
            <person name="Goldberg J."/>
            <person name="Griggs A."/>
            <person name="Gujja S."/>
            <person name="Hansen M."/>
            <person name="Howarth C."/>
            <person name="Imamovic A."/>
            <person name="Ireland A."/>
            <person name="Larimer J."/>
            <person name="McCowan C."/>
            <person name="Murphy C."/>
            <person name="Pearson M."/>
            <person name="Poon T.W."/>
            <person name="Priest M."/>
            <person name="Roberts A."/>
            <person name="Saif S."/>
            <person name="Shea T."/>
            <person name="Sisk P."/>
            <person name="Sykes S."/>
            <person name="Wortman J."/>
            <person name="Nusbaum C."/>
            <person name="Birren B."/>
        </authorList>
    </citation>
    <scope>NUCLEOTIDE SEQUENCE [LARGE SCALE GENOMIC DNA]</scope>
    <source>
        <strain evidence="2 3">P1976</strain>
    </source>
</reference>
<feature type="compositionally biased region" description="Acidic residues" evidence="1">
    <location>
        <begin position="44"/>
        <end position="58"/>
    </location>
</feature>